<dbReference type="AlphaFoldDB" id="L7JU38"/>
<dbReference type="HOGENOM" id="CLU_894832_0_0_1"/>
<evidence type="ECO:0000313" key="3">
    <source>
        <dbReference type="Proteomes" id="UP000011185"/>
    </source>
</evidence>
<dbReference type="OrthoDB" id="4842715at2759"/>
<feature type="domain" description="Reverse transcriptase" evidence="1">
    <location>
        <begin position="28"/>
        <end position="282"/>
    </location>
</feature>
<proteinExistence type="predicted"/>
<dbReference type="Pfam" id="PF00078">
    <property type="entry name" value="RVT_1"/>
    <property type="match status" value="1"/>
</dbReference>
<evidence type="ECO:0000313" key="2">
    <source>
        <dbReference type="EMBL" id="ELQ74252.1"/>
    </source>
</evidence>
<keyword evidence="2" id="KW-0808">Transferase</keyword>
<name>L7JU38_TRAHO</name>
<keyword evidence="2" id="KW-0548">Nucleotidyltransferase</keyword>
<dbReference type="PANTHER" id="PTHR47027:SF20">
    <property type="entry name" value="REVERSE TRANSCRIPTASE-LIKE PROTEIN WITH RNA-DIRECTED DNA POLYMERASE DOMAIN"/>
    <property type="match status" value="1"/>
</dbReference>
<dbReference type="InParanoid" id="L7JU38"/>
<evidence type="ECO:0000259" key="1">
    <source>
        <dbReference type="PROSITE" id="PS50878"/>
    </source>
</evidence>
<reference evidence="2 3" key="1">
    <citation type="journal article" date="2012" name="PLoS Pathog.">
        <title>The genome of the obligate intracellular parasite Trachipleistophora hominis: new insights into microsporidian genome dynamics and reductive evolution.</title>
        <authorList>
            <person name="Heinz E."/>
            <person name="Williams T.A."/>
            <person name="Nakjang S."/>
            <person name="Noel C.J."/>
            <person name="Swan D.C."/>
            <person name="Goldberg A.V."/>
            <person name="Harris S.R."/>
            <person name="Weinmaier T."/>
            <person name="Markert S."/>
            <person name="Becher D."/>
            <person name="Bernhardt J."/>
            <person name="Dagan T."/>
            <person name="Hacker C."/>
            <person name="Lucocq J.M."/>
            <person name="Schweder T."/>
            <person name="Rattei T."/>
            <person name="Hall N."/>
            <person name="Hirt R.P."/>
            <person name="Embley T.M."/>
        </authorList>
    </citation>
    <scope>NUCLEOTIDE SEQUENCE [LARGE SCALE GENOMIC DNA]</scope>
</reference>
<sequence>MLDFYKLMSNDKRIKSEFSKLLFSIITEIYETARILTQWNEAIIVPVPQKSDLHSIDNHRGISSVNTLCKVVMKMVIDKITRICDANRIHRCEQDGFRKLEKCVAQATCFYEIIKRKILEKHKTIAIFLGLSKAYDRMLHEGLFAKLQSYDFGGKLLNFIKAIHIRPMSSVKMGDKRPNLFDYNTGVKRGYPASPILFTLYINDLFEGFIRKKIGPNTSVPNLLFADDAVLFTEDCDEAKSCIPRIKQGCAKRKIEHNIMTCSVMTFNTETTAIIKYKNMNILQVSSYRYLELPIDGELNMNTIINDRKDR</sequence>
<keyword evidence="3" id="KW-1185">Reference proteome</keyword>
<dbReference type="InterPro" id="IPR000477">
    <property type="entry name" value="RT_dom"/>
</dbReference>
<dbReference type="PROSITE" id="PS50878">
    <property type="entry name" value="RT_POL"/>
    <property type="match status" value="1"/>
</dbReference>
<organism evidence="2 3">
    <name type="scientific">Trachipleistophora hominis</name>
    <name type="common">Microsporidian parasite</name>
    <dbReference type="NCBI Taxonomy" id="72359"/>
    <lineage>
        <taxon>Eukaryota</taxon>
        <taxon>Fungi</taxon>
        <taxon>Fungi incertae sedis</taxon>
        <taxon>Microsporidia</taxon>
        <taxon>Pleistophoridae</taxon>
        <taxon>Trachipleistophora</taxon>
    </lineage>
</organism>
<gene>
    <name evidence="2" type="ORF">THOM_2829</name>
</gene>
<dbReference type="VEuPathDB" id="MicrosporidiaDB:THOM_2829"/>
<accession>L7JU38</accession>
<dbReference type="PANTHER" id="PTHR47027">
    <property type="entry name" value="REVERSE TRANSCRIPTASE DOMAIN-CONTAINING PROTEIN"/>
    <property type="match status" value="1"/>
</dbReference>
<dbReference type="STRING" id="72359.L7JU38"/>
<dbReference type="Proteomes" id="UP000011185">
    <property type="component" value="Unassembled WGS sequence"/>
</dbReference>
<dbReference type="GO" id="GO:0003964">
    <property type="term" value="F:RNA-directed DNA polymerase activity"/>
    <property type="evidence" value="ECO:0007669"/>
    <property type="project" value="UniProtKB-KW"/>
</dbReference>
<dbReference type="EMBL" id="JH994056">
    <property type="protein sequence ID" value="ELQ74252.1"/>
    <property type="molecule type" value="Genomic_DNA"/>
</dbReference>
<dbReference type="OMA" id="KITRICD"/>
<keyword evidence="2" id="KW-0695">RNA-directed DNA polymerase</keyword>
<protein>
    <submittedName>
        <fullName evidence="2">Putative RNA-directed DNA polymerase (Reverse transcriptase), Non LTR Retrotransposon protein</fullName>
    </submittedName>
</protein>